<gene>
    <name evidence="6" type="ORF">CR162_18730</name>
</gene>
<evidence type="ECO:0000259" key="5">
    <source>
        <dbReference type="Pfam" id="PF13817"/>
    </source>
</evidence>
<feature type="domain" description="Transposase IS66 zinc-finger binding" evidence="3">
    <location>
        <begin position="125"/>
        <end position="167"/>
    </location>
</feature>
<organism evidence="6 7">
    <name type="scientific">Teichococcus rhizosphaerae</name>
    <dbReference type="NCBI Taxonomy" id="1335062"/>
    <lineage>
        <taxon>Bacteria</taxon>
        <taxon>Pseudomonadati</taxon>
        <taxon>Pseudomonadota</taxon>
        <taxon>Alphaproteobacteria</taxon>
        <taxon>Acetobacterales</taxon>
        <taxon>Roseomonadaceae</taxon>
        <taxon>Roseomonas</taxon>
    </lineage>
</organism>
<dbReference type="Proteomes" id="UP000223527">
    <property type="component" value="Unassembled WGS sequence"/>
</dbReference>
<proteinExistence type="predicted"/>
<feature type="domain" description="Transposase TnpC homeodomain" evidence="4">
    <location>
        <begin position="44"/>
        <end position="117"/>
    </location>
</feature>
<dbReference type="PANTHER" id="PTHR33678">
    <property type="entry name" value="BLL1576 PROTEIN"/>
    <property type="match status" value="1"/>
</dbReference>
<feature type="compositionally biased region" description="Basic and acidic residues" evidence="1">
    <location>
        <begin position="87"/>
        <end position="99"/>
    </location>
</feature>
<dbReference type="Pfam" id="PF13007">
    <property type="entry name" value="LZ_Tnp_IS66"/>
    <property type="match status" value="1"/>
</dbReference>
<evidence type="ECO:0000256" key="1">
    <source>
        <dbReference type="SAM" id="MobiDB-lite"/>
    </source>
</evidence>
<feature type="region of interest" description="Disordered" evidence="1">
    <location>
        <begin position="84"/>
        <end position="109"/>
    </location>
</feature>
<dbReference type="EMBL" id="PDNU01000048">
    <property type="protein sequence ID" value="PHK93377.1"/>
    <property type="molecule type" value="Genomic_DNA"/>
</dbReference>
<dbReference type="InterPro" id="IPR039552">
    <property type="entry name" value="IS66_C"/>
</dbReference>
<dbReference type="PANTHER" id="PTHR33678:SF1">
    <property type="entry name" value="BLL1576 PROTEIN"/>
    <property type="match status" value="1"/>
</dbReference>
<dbReference type="AlphaFoldDB" id="A0A2C7A9S8"/>
<evidence type="ECO:0000313" key="7">
    <source>
        <dbReference type="Proteomes" id="UP000223527"/>
    </source>
</evidence>
<feature type="domain" description="Transposase IS66 central" evidence="2">
    <location>
        <begin position="184"/>
        <end position="468"/>
    </location>
</feature>
<dbReference type="NCBIfam" id="NF033517">
    <property type="entry name" value="transpos_IS66"/>
    <property type="match status" value="1"/>
</dbReference>
<feature type="domain" description="Transposase IS66 C-terminal" evidence="5">
    <location>
        <begin position="476"/>
        <end position="514"/>
    </location>
</feature>
<evidence type="ECO:0000313" key="6">
    <source>
        <dbReference type="EMBL" id="PHK93377.1"/>
    </source>
</evidence>
<keyword evidence="7" id="KW-1185">Reference proteome</keyword>
<protein>
    <submittedName>
        <fullName evidence="6">IS66 family transposase</fullName>
    </submittedName>
</protein>
<dbReference type="Pfam" id="PF13005">
    <property type="entry name" value="zf-IS66"/>
    <property type="match status" value="1"/>
</dbReference>
<accession>A0A2C7A9S8</accession>
<dbReference type="RefSeq" id="WP_099097046.1">
    <property type="nucleotide sequence ID" value="NZ_PDNU01000048.1"/>
</dbReference>
<comment type="caution">
    <text evidence="6">The sequence shown here is derived from an EMBL/GenBank/DDBJ whole genome shotgun (WGS) entry which is preliminary data.</text>
</comment>
<dbReference type="InterPro" id="IPR024474">
    <property type="entry name" value="Znf_dom_IS66"/>
</dbReference>
<evidence type="ECO:0000259" key="4">
    <source>
        <dbReference type="Pfam" id="PF13007"/>
    </source>
</evidence>
<evidence type="ECO:0000259" key="3">
    <source>
        <dbReference type="Pfam" id="PF13005"/>
    </source>
</evidence>
<dbReference type="Pfam" id="PF03050">
    <property type="entry name" value="DDE_Tnp_IS66"/>
    <property type="match status" value="1"/>
</dbReference>
<evidence type="ECO:0000259" key="2">
    <source>
        <dbReference type="Pfam" id="PF03050"/>
    </source>
</evidence>
<dbReference type="Pfam" id="PF13817">
    <property type="entry name" value="DDE_Tnp_IS66_C"/>
    <property type="match status" value="1"/>
</dbReference>
<dbReference type="InterPro" id="IPR024463">
    <property type="entry name" value="Transposase_TnpC_homeodom"/>
</dbReference>
<name>A0A2C7A9S8_9PROT</name>
<dbReference type="InterPro" id="IPR052344">
    <property type="entry name" value="Transposase-related"/>
</dbReference>
<sequence length="528" mass="57885">MGAADNTPNLPEDSAALRTLLLAALEQRDAALAERDALAARNEQLHHLLLTLKRRQFGQKSERLPDDQLLFAFEEIEATLAASEAEAGQRSKGLKEQQAKRRRGNRGQLPTHLPRVEQVLLPKRETCPCCAGALVEIGVDSAERLDVLPAQFRVLVTRRPKLACRACPGVVLQAPAPERLVPGGLPTEATVAQVLVARYADHLPLYRQAQMLARQGLPLGREVLADWLGTAAQEIRPVVRRLREILLASARLFADETTLPVLDPGRGKVKKGYAWALARDDRPWGGTDPPAVVFRYAPGRGQEHARALLAGYRGIVQCDGYAAYKALATGGDVTLAFCWAHVRRGFFDLAKGGAAPIAAEVLQRIAALYAIEAEIRGRPAEERLTVRQARSRPLVAGLFTWLDAQLGRLPRSSPTAEAIRYALNHRQGLERFLDDGHIEVDNNTVERAIRPICLSRKNALFASGDDGGARWAAIASLVETCKLNGVDPQRYFTDVLTRLVNGWPNSRIDELMPWCWAKAGEQTSSAAA</sequence>
<reference evidence="6 7" key="1">
    <citation type="submission" date="2017-10" db="EMBL/GenBank/DDBJ databases">
        <authorList>
            <person name="Banno H."/>
            <person name="Chua N.-H."/>
        </authorList>
    </citation>
    <scope>NUCLEOTIDE SEQUENCE [LARGE SCALE GENOMIC DNA]</scope>
    <source>
        <strain evidence="6 7">YW11</strain>
    </source>
</reference>
<dbReference type="InterPro" id="IPR004291">
    <property type="entry name" value="Transposase_IS66_central"/>
</dbReference>
<dbReference type="OrthoDB" id="9800877at2"/>